<evidence type="ECO:0000256" key="1">
    <source>
        <dbReference type="SAM" id="MobiDB-lite"/>
    </source>
</evidence>
<evidence type="ECO:0000313" key="2">
    <source>
        <dbReference type="EMBL" id="KAK5693970.1"/>
    </source>
</evidence>
<proteinExistence type="predicted"/>
<reference evidence="2" key="1">
    <citation type="submission" date="2023-08" db="EMBL/GenBank/DDBJ databases">
        <title>Black Yeasts Isolated from many extreme environments.</title>
        <authorList>
            <person name="Coleine C."/>
            <person name="Stajich J.E."/>
            <person name="Selbmann L."/>
        </authorList>
    </citation>
    <scope>NUCLEOTIDE SEQUENCE</scope>
    <source>
        <strain evidence="2">CCFEE 5810</strain>
    </source>
</reference>
<dbReference type="Proteomes" id="UP001310594">
    <property type="component" value="Unassembled WGS sequence"/>
</dbReference>
<dbReference type="AlphaFoldDB" id="A0AAN7W0V2"/>
<feature type="compositionally biased region" description="Basic and acidic residues" evidence="1">
    <location>
        <begin position="268"/>
        <end position="280"/>
    </location>
</feature>
<protein>
    <submittedName>
        <fullName evidence="2">Uncharacterized protein</fullName>
    </submittedName>
</protein>
<feature type="compositionally biased region" description="Low complexity" evidence="1">
    <location>
        <begin position="281"/>
        <end position="296"/>
    </location>
</feature>
<comment type="caution">
    <text evidence="2">The sequence shown here is derived from an EMBL/GenBank/DDBJ whole genome shotgun (WGS) entry which is preliminary data.</text>
</comment>
<accession>A0AAN7W0V2</accession>
<evidence type="ECO:0000313" key="3">
    <source>
        <dbReference type="Proteomes" id="UP001310594"/>
    </source>
</evidence>
<sequence length="296" mass="33870">MFTLSISIGYGAESAPSKLRETRLAVCHWSGYGRRIVAGWEPSSGTLIGPSGLIEHPLPPVESLTERVPHVWRGQILRQMIWAHLVLELEGRADVAITVFFDTYRRVKAERRRVHGSALSSISLWPAEVEIAKTLLTGYYPNTDPKLYEQFIRHFASQHKTTPYSIAQLALQHPQKPDPSPAFACIMERLLGLTAMEYQQLFPPKTSTGKSMYFVARRAEDLLREQGKVEEAEQIETLLKRLVSNEERHFLDDAFSRDKELKRELKNSWARRSDDPDWTRPKNTTDLTTLTPKTRS</sequence>
<organism evidence="2 3">
    <name type="scientific">Elasticomyces elasticus</name>
    <dbReference type="NCBI Taxonomy" id="574655"/>
    <lineage>
        <taxon>Eukaryota</taxon>
        <taxon>Fungi</taxon>
        <taxon>Dikarya</taxon>
        <taxon>Ascomycota</taxon>
        <taxon>Pezizomycotina</taxon>
        <taxon>Dothideomycetes</taxon>
        <taxon>Dothideomycetidae</taxon>
        <taxon>Mycosphaerellales</taxon>
        <taxon>Teratosphaeriaceae</taxon>
        <taxon>Elasticomyces</taxon>
    </lineage>
</organism>
<dbReference type="EMBL" id="JAVRQU010000016">
    <property type="protein sequence ID" value="KAK5693970.1"/>
    <property type="molecule type" value="Genomic_DNA"/>
</dbReference>
<name>A0AAN7W0V2_9PEZI</name>
<gene>
    <name evidence="2" type="ORF">LTR97_009588</name>
</gene>
<feature type="region of interest" description="Disordered" evidence="1">
    <location>
        <begin position="268"/>
        <end position="296"/>
    </location>
</feature>